<evidence type="ECO:0000313" key="2">
    <source>
        <dbReference type="EMBL" id="NKE73019.1"/>
    </source>
</evidence>
<dbReference type="CDD" id="cd00102">
    <property type="entry name" value="IPT"/>
    <property type="match status" value="1"/>
</dbReference>
<keyword evidence="3" id="KW-1185">Reference proteome</keyword>
<comment type="caution">
    <text evidence="2">The sequence shown here is derived from an EMBL/GenBank/DDBJ whole genome shotgun (WGS) entry which is preliminary data.</text>
</comment>
<evidence type="ECO:0000259" key="1">
    <source>
        <dbReference type="Pfam" id="PF01833"/>
    </source>
</evidence>
<feature type="domain" description="IPT/TIG" evidence="1">
    <location>
        <begin position="119"/>
        <end position="191"/>
    </location>
</feature>
<proteinExistence type="predicted"/>
<dbReference type="Pfam" id="PF01833">
    <property type="entry name" value="TIG"/>
    <property type="match status" value="1"/>
</dbReference>
<dbReference type="PANTHER" id="PTHR36842:SF1">
    <property type="entry name" value="PROTEIN TOLB"/>
    <property type="match status" value="1"/>
</dbReference>
<dbReference type="EMBL" id="VTOW01000005">
    <property type="protein sequence ID" value="NKE73019.1"/>
    <property type="molecule type" value="Genomic_DNA"/>
</dbReference>
<protein>
    <recommendedName>
        <fullName evidence="1">IPT/TIG domain-containing protein</fullName>
    </recommendedName>
</protein>
<organism evidence="2 3">
    <name type="scientific">Candidatus Manganitrophus noduliformans</name>
    <dbReference type="NCBI Taxonomy" id="2606439"/>
    <lineage>
        <taxon>Bacteria</taxon>
        <taxon>Pseudomonadati</taxon>
        <taxon>Nitrospirota</taxon>
        <taxon>Nitrospiria</taxon>
        <taxon>Candidatus Troglogloeales</taxon>
        <taxon>Candidatus Manganitrophaceae</taxon>
        <taxon>Candidatus Manganitrophus</taxon>
    </lineage>
</organism>
<sequence>MKRIVHWTALFFGIFFLAGCDGRGNNNGLEIDTLAAEPSVVRPGESAVLTVSVDGEGGGLTYRWRAAAGTLSARDTNPVTWTAPSTVGSVPIQVEVSSEEGMKATGFATMLVSVSPTGPIITSVNPSEAKAGNEIRITGAGFGTGEGGSLIVGGVTANGILSWNETEIRALIPEGASTGSVKVMIGGVESSPGTLVVLWEKENPENVPLSTAANEQLFPQLVSDDSAGAIVVWADLRNGLNTDIYAQRVNGSGAALWAADGVPIAAAANNQSAPQLVSDGAGGAIIAWEDNRSGTSDIYAQRVNRDGIAQWAENGVPVTAAANAQLSPQVIPDGSGGAILVWLDFRNGGTPDLFVQRINGEGAAQWGANGVPVSLAADAQQSPHLISDGAGGAIIVWQDHRNVTHSDIYAQRISGEGEALWTADGTAISTAANNQQFPQLISDNSGGATIVWQDGRSGTDKIFAQRVDGGGAALWTANGAPIAATANAQSAPQMISDGSGGSLITWQDGTDIFAQRVNGAGALQWAAEGTAISTAANTQSFPRIVPDGAGGAIVTWTDRRSGTNDLYAQRVNSGGTVQWTANGVAVSTAAGDQSSGTATSPPQILPDGFGGAIMAWQDHRSGQWDIYAQGISAGGRL</sequence>
<dbReference type="InterPro" id="IPR002909">
    <property type="entry name" value="IPT_dom"/>
</dbReference>
<reference evidence="2 3" key="1">
    <citation type="journal article" date="2020" name="Nature">
        <title>Bacterial chemolithoautotrophy via manganese oxidation.</title>
        <authorList>
            <person name="Yu H."/>
            <person name="Leadbetter J.R."/>
        </authorList>
    </citation>
    <scope>NUCLEOTIDE SEQUENCE [LARGE SCALE GENOMIC DNA]</scope>
    <source>
        <strain evidence="2 3">Mn-1</strain>
    </source>
</reference>
<dbReference type="RefSeq" id="WP_168062968.1">
    <property type="nucleotide sequence ID" value="NZ_VTOW01000005.1"/>
</dbReference>
<dbReference type="Gene3D" id="2.60.40.10">
    <property type="entry name" value="Immunoglobulins"/>
    <property type="match status" value="1"/>
</dbReference>
<dbReference type="PANTHER" id="PTHR36842">
    <property type="entry name" value="PROTEIN TOLB HOMOLOG"/>
    <property type="match status" value="1"/>
</dbReference>
<evidence type="ECO:0000313" key="3">
    <source>
        <dbReference type="Proteomes" id="UP000534783"/>
    </source>
</evidence>
<dbReference type="AlphaFoldDB" id="A0A7X6DTE9"/>
<dbReference type="PROSITE" id="PS51257">
    <property type="entry name" value="PROKAR_LIPOPROTEIN"/>
    <property type="match status" value="1"/>
</dbReference>
<name>A0A7X6DTE9_9BACT</name>
<accession>A0A7X6DTE9</accession>
<dbReference type="Proteomes" id="UP000534783">
    <property type="component" value="Unassembled WGS sequence"/>
</dbReference>
<dbReference type="SUPFAM" id="SSF81296">
    <property type="entry name" value="E set domains"/>
    <property type="match status" value="1"/>
</dbReference>
<gene>
    <name evidence="2" type="ORF">MNODULE_19890</name>
</gene>
<dbReference type="InterPro" id="IPR014756">
    <property type="entry name" value="Ig_E-set"/>
</dbReference>
<dbReference type="InterPro" id="IPR013783">
    <property type="entry name" value="Ig-like_fold"/>
</dbReference>